<gene>
    <name evidence="3" type="ORF">PMG11_07278</name>
</gene>
<keyword evidence="2" id="KW-0472">Membrane</keyword>
<feature type="compositionally biased region" description="Low complexity" evidence="1">
    <location>
        <begin position="1"/>
        <end position="20"/>
    </location>
</feature>
<feature type="transmembrane region" description="Helical" evidence="2">
    <location>
        <begin position="836"/>
        <end position="856"/>
    </location>
</feature>
<dbReference type="EMBL" id="CDHK01000006">
    <property type="protein sequence ID" value="CEJ58628.1"/>
    <property type="molecule type" value="Genomic_DNA"/>
</dbReference>
<keyword evidence="2" id="KW-1133">Transmembrane helix</keyword>
<keyword evidence="4" id="KW-1185">Reference proteome</keyword>
<dbReference type="Proteomes" id="UP000042958">
    <property type="component" value="Unassembled WGS sequence"/>
</dbReference>
<organism evidence="3 4">
    <name type="scientific">Penicillium brasilianum</name>
    <dbReference type="NCBI Taxonomy" id="104259"/>
    <lineage>
        <taxon>Eukaryota</taxon>
        <taxon>Fungi</taxon>
        <taxon>Dikarya</taxon>
        <taxon>Ascomycota</taxon>
        <taxon>Pezizomycotina</taxon>
        <taxon>Eurotiomycetes</taxon>
        <taxon>Eurotiomycetidae</taxon>
        <taxon>Eurotiales</taxon>
        <taxon>Aspergillaceae</taxon>
        <taxon>Penicillium</taxon>
    </lineage>
</organism>
<evidence type="ECO:0000256" key="1">
    <source>
        <dbReference type="SAM" id="MobiDB-lite"/>
    </source>
</evidence>
<keyword evidence="2" id="KW-0812">Transmembrane</keyword>
<dbReference type="AlphaFoldDB" id="A0A0F7TPE8"/>
<feature type="compositionally biased region" description="Polar residues" evidence="1">
    <location>
        <begin position="32"/>
        <end position="52"/>
    </location>
</feature>
<accession>A0A0F7TPE8</accession>
<feature type="compositionally biased region" description="Acidic residues" evidence="1">
    <location>
        <begin position="111"/>
        <end position="120"/>
    </location>
</feature>
<evidence type="ECO:0000256" key="2">
    <source>
        <dbReference type="SAM" id="Phobius"/>
    </source>
</evidence>
<name>A0A0F7TPE8_PENBI</name>
<feature type="region of interest" description="Disordered" evidence="1">
    <location>
        <begin position="71"/>
        <end position="120"/>
    </location>
</feature>
<protein>
    <submittedName>
        <fullName evidence="3">Uncharacterized protein</fullName>
    </submittedName>
</protein>
<reference evidence="4" key="1">
    <citation type="journal article" date="2015" name="Genome Announc.">
        <title>Draft genome sequence of the fungus Penicillium brasilianum MG11.</title>
        <authorList>
            <person name="Horn F."/>
            <person name="Linde J."/>
            <person name="Mattern D.J."/>
            <person name="Walther G."/>
            <person name="Guthke R."/>
            <person name="Brakhage A.A."/>
            <person name="Valiante V."/>
        </authorList>
    </citation>
    <scope>NUCLEOTIDE SEQUENCE [LARGE SCALE GENOMIC DNA]</scope>
    <source>
        <strain evidence="4">MG11</strain>
    </source>
</reference>
<feature type="compositionally biased region" description="Basic and acidic residues" evidence="1">
    <location>
        <begin position="72"/>
        <end position="84"/>
    </location>
</feature>
<evidence type="ECO:0000313" key="3">
    <source>
        <dbReference type="EMBL" id="CEJ58628.1"/>
    </source>
</evidence>
<feature type="transmembrane region" description="Helical" evidence="2">
    <location>
        <begin position="491"/>
        <end position="512"/>
    </location>
</feature>
<evidence type="ECO:0000313" key="4">
    <source>
        <dbReference type="Proteomes" id="UP000042958"/>
    </source>
</evidence>
<feature type="transmembrane region" description="Helical" evidence="2">
    <location>
        <begin position="813"/>
        <end position="830"/>
    </location>
</feature>
<dbReference type="STRING" id="104259.A0A0F7TPE8"/>
<feature type="region of interest" description="Disordered" evidence="1">
    <location>
        <begin position="1"/>
        <end position="54"/>
    </location>
</feature>
<proteinExistence type="predicted"/>
<dbReference type="OrthoDB" id="439943at2759"/>
<sequence length="858" mass="95264">MPRSQASPSSRRPPSAHTASHLQYPTLPPLSGSVQEWLSRSRPANNMTSDHQLTLPARSLGDSWADLSVSDLHSEDGSRSEHTDMGSLIDPTSADDVASLDERYSSSEVGGTDEEYPQEDEDVAREELQDSVASQQFPMMFTENDTAIDSSNLTTRTAYRQSIDSIAFVEPEKWPERERVELKHTIHIFDDAEAAKMRESLPYNVEGAILMATVQQTMTKGSLDLDKPYRVLYIGQPDSRNIILDKIGDVLVSSSTTGSQTSSANSSRYHVVPTSFGAGAVPNFAELLPIHVQLVVDECKDASAESHDTRPSTLHLDFKNRPACRSWWDGDQYRISSASEWTLPDVAILFMSDRDSPATIQTQHYVHAFLERHGIPAMVISEEPLWKRTSEPIPLNHNSLHMCLESRHPRTGETAVLRRYPIDLKTFESITPGQLNRNLASLMDLYPKKIPKVTADAPRPVEIYSSTDPEKYPRNWLHPSYSPKARELGPMLRLVTLTLISAIALSIGYAAVNTVFVSFSQWVSGPGISNTGSQLATPLLSTSVAVLQVPQTSGSQWPASPSCHPNSKPAAIIDHVAKLTIADSSSSESPDVFEIQVVGDCHVVIKPPRSFVTYKKQPSFNVSARRYEQPLPYELSKLFDGVYTLRLDREDAYGWVNITVSAKSKPPINQVMTVDFGTPWLKIASWRRAARKVSSQVTKDLQIAQTSLAEVYGRVSTDIQVRMGDLVKSSHFLHQDSLRARGLLARDTVLSRSKQISEVITRNALEQFRTVSAVVHSRSVRVNQEARGLVSEAWNRLGDSAAQVDIRSMMDRFPSAAMIYVFFFFHPTVADFHVSLAIDGVSFWFTAIGLGGTVTWRG</sequence>